<reference evidence="2" key="1">
    <citation type="journal article" date="2024" name="Front. Bioeng. Biotechnol.">
        <title>Genome-scale model development and genomic sequencing of the oleaginous clade Lipomyces.</title>
        <authorList>
            <person name="Czajka J.J."/>
            <person name="Han Y."/>
            <person name="Kim J."/>
            <person name="Mondo S.J."/>
            <person name="Hofstad B.A."/>
            <person name="Robles A."/>
            <person name="Haridas S."/>
            <person name="Riley R."/>
            <person name="LaButti K."/>
            <person name="Pangilinan J."/>
            <person name="Andreopoulos W."/>
            <person name="Lipzen A."/>
            <person name="Yan J."/>
            <person name="Wang M."/>
            <person name="Ng V."/>
            <person name="Grigoriev I.V."/>
            <person name="Spatafora J.W."/>
            <person name="Magnuson J.K."/>
            <person name="Baker S.E."/>
            <person name="Pomraning K.R."/>
        </authorList>
    </citation>
    <scope>NUCLEOTIDE SEQUENCE [LARGE SCALE GENOMIC DNA]</scope>
    <source>
        <strain evidence="2">CBS 10300</strain>
    </source>
</reference>
<protein>
    <submittedName>
        <fullName evidence="1">Uncharacterized protein</fullName>
    </submittedName>
</protein>
<proteinExistence type="predicted"/>
<dbReference type="Proteomes" id="UP001489719">
    <property type="component" value="Unassembled WGS sequence"/>
</dbReference>
<organism evidence="1 2">
    <name type="scientific">Lipomyces orientalis</name>
    <dbReference type="NCBI Taxonomy" id="1233043"/>
    <lineage>
        <taxon>Eukaryota</taxon>
        <taxon>Fungi</taxon>
        <taxon>Dikarya</taxon>
        <taxon>Ascomycota</taxon>
        <taxon>Saccharomycotina</taxon>
        <taxon>Lipomycetes</taxon>
        <taxon>Lipomycetales</taxon>
        <taxon>Lipomycetaceae</taxon>
        <taxon>Lipomyces</taxon>
    </lineage>
</organism>
<name>A0ACC3TGV9_9ASCO</name>
<evidence type="ECO:0000313" key="2">
    <source>
        <dbReference type="Proteomes" id="UP001489719"/>
    </source>
</evidence>
<evidence type="ECO:0000313" key="1">
    <source>
        <dbReference type="EMBL" id="KAK9319358.1"/>
    </source>
</evidence>
<gene>
    <name evidence="1" type="ORF">V1517DRAFT_332849</name>
</gene>
<sequence>MRTHYKRRHSGQAVEYPEVKVQAYYGRSKIFSQLRYVQVTEGEDESVPPITSFGIPGDIHSVPHANSTINTKRDLNQFGVKFQVYPLLETLDLTELGPLLHTPQDKSFDLLKDLCLKMLKASREDTRAGFQPMLGKVMIGERDNVGTLHAGLELTQDQTASVNDLVHDLERPKATPDVVDLATQSAALGNVVALSTHILRQQFEVVNRLLPTGESVVSQYLVPRAISLMSLRPNGSYAPLERRCECSKFLTPQTSTSFSYCVQVHAACNKFGQKHQVPTITW</sequence>
<keyword evidence="2" id="KW-1185">Reference proteome</keyword>
<accession>A0ACC3TGV9</accession>
<feature type="non-terminal residue" evidence="1">
    <location>
        <position position="282"/>
    </location>
</feature>
<dbReference type="EMBL" id="MU970195">
    <property type="protein sequence ID" value="KAK9319358.1"/>
    <property type="molecule type" value="Genomic_DNA"/>
</dbReference>
<comment type="caution">
    <text evidence="1">The sequence shown here is derived from an EMBL/GenBank/DDBJ whole genome shotgun (WGS) entry which is preliminary data.</text>
</comment>